<dbReference type="EMBL" id="QZEY01000002">
    <property type="protein sequence ID" value="RJL34312.1"/>
    <property type="molecule type" value="Genomic_DNA"/>
</dbReference>
<dbReference type="Proteomes" id="UP000265768">
    <property type="component" value="Unassembled WGS sequence"/>
</dbReference>
<dbReference type="PANTHER" id="PTHR33371">
    <property type="entry name" value="INTERMEMBRANE PHOSPHOLIPID TRANSPORT SYSTEM BINDING PROTEIN MLAD-RELATED"/>
    <property type="match status" value="1"/>
</dbReference>
<dbReference type="PANTHER" id="PTHR33371:SF18">
    <property type="entry name" value="MCE-FAMILY PROTEIN MCE3C"/>
    <property type="match status" value="1"/>
</dbReference>
<evidence type="ECO:0000256" key="1">
    <source>
        <dbReference type="SAM" id="Phobius"/>
    </source>
</evidence>
<feature type="transmembrane region" description="Helical" evidence="1">
    <location>
        <begin position="12"/>
        <end position="35"/>
    </location>
</feature>
<dbReference type="NCBIfam" id="TIGR00996">
    <property type="entry name" value="Mtu_fam_mce"/>
    <property type="match status" value="1"/>
</dbReference>
<dbReference type="Pfam" id="PF02470">
    <property type="entry name" value="MlaD"/>
    <property type="match status" value="1"/>
</dbReference>
<dbReference type="AlphaFoldDB" id="A0A3A4BHN4"/>
<dbReference type="GO" id="GO:0005576">
    <property type="term" value="C:extracellular region"/>
    <property type="evidence" value="ECO:0007669"/>
    <property type="project" value="TreeGrafter"/>
</dbReference>
<keyword evidence="5" id="KW-1185">Reference proteome</keyword>
<gene>
    <name evidence="4" type="ORF">D5H75_07630</name>
</gene>
<dbReference type="Pfam" id="PF11887">
    <property type="entry name" value="Mce4_CUP1"/>
    <property type="match status" value="1"/>
</dbReference>
<sequence length="343" mass="37390">MALKSFKDRNRFAVGIVSLLVAGGLIVFVFMVGSLRLFVSDYTMTGVFADSGGIRSGNDVRVAGVRVGQVTGVEPDFRRGHVIITWTVDDGVRLGRNTRAEVRLNTLLGGRYLKLSGPVGAPYMDDLPEAQRRVPLERTATPALVGEVLKNTSDTLTNLDTKTVDKVLGQLTEITRLRARGEETHVLSNVSKLADTLNEADPEIRRLLEAGERILDTVTRKEQQLTRLVDQFEIVFDALRQRRDELSRLFGRGNALVKELTGIIDRHERDLVKIIDDVNATVGDLGAHRDQLNTALAWAGPTFQGVAGIGGHGPWLEAAVSGAGPISPEVLRTLLNSRKGGGR</sequence>
<evidence type="ECO:0000259" key="2">
    <source>
        <dbReference type="Pfam" id="PF02470"/>
    </source>
</evidence>
<reference evidence="4 5" key="1">
    <citation type="submission" date="2018-09" db="EMBL/GenBank/DDBJ databases">
        <title>YIM 75507 draft genome.</title>
        <authorList>
            <person name="Tang S."/>
            <person name="Feng Y."/>
        </authorList>
    </citation>
    <scope>NUCLEOTIDE SEQUENCE [LARGE SCALE GENOMIC DNA]</scope>
    <source>
        <strain evidence="4 5">YIM 75507</strain>
    </source>
</reference>
<protein>
    <submittedName>
        <fullName evidence="4">MCE family protein</fullName>
    </submittedName>
</protein>
<dbReference type="RefSeq" id="WP_119925613.1">
    <property type="nucleotide sequence ID" value="NZ_QZEY01000002.1"/>
</dbReference>
<name>A0A3A4BHN4_9ACTN</name>
<feature type="domain" description="Mammalian cell entry C-terminal" evidence="3">
    <location>
        <begin position="134"/>
        <end position="297"/>
    </location>
</feature>
<feature type="domain" description="Mce/MlaD" evidence="2">
    <location>
        <begin position="42"/>
        <end position="116"/>
    </location>
</feature>
<dbReference type="OrthoDB" id="5241191at2"/>
<proteinExistence type="predicted"/>
<evidence type="ECO:0000313" key="5">
    <source>
        <dbReference type="Proteomes" id="UP000265768"/>
    </source>
</evidence>
<evidence type="ECO:0000259" key="3">
    <source>
        <dbReference type="Pfam" id="PF11887"/>
    </source>
</evidence>
<keyword evidence="1" id="KW-0812">Transmembrane</keyword>
<dbReference type="InterPro" id="IPR003399">
    <property type="entry name" value="Mce/MlaD"/>
</dbReference>
<accession>A0A3A4BHN4</accession>
<organism evidence="4 5">
    <name type="scientific">Bailinhaonella thermotolerans</name>
    <dbReference type="NCBI Taxonomy" id="1070861"/>
    <lineage>
        <taxon>Bacteria</taxon>
        <taxon>Bacillati</taxon>
        <taxon>Actinomycetota</taxon>
        <taxon>Actinomycetes</taxon>
        <taxon>Streptosporangiales</taxon>
        <taxon>Streptosporangiaceae</taxon>
        <taxon>Bailinhaonella</taxon>
    </lineage>
</organism>
<evidence type="ECO:0000313" key="4">
    <source>
        <dbReference type="EMBL" id="RJL34312.1"/>
    </source>
</evidence>
<keyword evidence="1" id="KW-1133">Transmembrane helix</keyword>
<comment type="caution">
    <text evidence="4">The sequence shown here is derived from an EMBL/GenBank/DDBJ whole genome shotgun (WGS) entry which is preliminary data.</text>
</comment>
<keyword evidence="1" id="KW-0472">Membrane</keyword>
<dbReference type="InterPro" id="IPR052336">
    <property type="entry name" value="MlaD_Phospholipid_Transporter"/>
</dbReference>
<dbReference type="InterPro" id="IPR024516">
    <property type="entry name" value="Mce_C"/>
</dbReference>
<dbReference type="InterPro" id="IPR005693">
    <property type="entry name" value="Mce"/>
</dbReference>